<protein>
    <submittedName>
        <fullName evidence="2">Nuclear transport factor 2 family protein</fullName>
    </submittedName>
</protein>
<evidence type="ECO:0000259" key="1">
    <source>
        <dbReference type="Pfam" id="PF12680"/>
    </source>
</evidence>
<dbReference type="AlphaFoldDB" id="A0A6G4AHK2"/>
<reference evidence="2" key="1">
    <citation type="submission" date="2020-02" db="EMBL/GenBank/DDBJ databases">
        <title>A new Streptomyces sp. for controlling soil-borne diseases.</title>
        <authorList>
            <person name="Li X."/>
            <person name="Tian Y."/>
            <person name="Gao K."/>
        </authorList>
    </citation>
    <scope>NUCLEOTIDE SEQUENCE [LARGE SCALE GENOMIC DNA]</scope>
    <source>
        <strain evidence="2">0250</strain>
    </source>
</reference>
<name>A0A6G4AHK2_9ACTN</name>
<dbReference type="EMBL" id="JAAIKT010000024">
    <property type="protein sequence ID" value="NEW72718.1"/>
    <property type="molecule type" value="Genomic_DNA"/>
</dbReference>
<dbReference type="Gene3D" id="3.10.450.50">
    <property type="match status" value="1"/>
</dbReference>
<gene>
    <name evidence="2" type="ORF">G4H13_20525</name>
</gene>
<evidence type="ECO:0000313" key="3">
    <source>
        <dbReference type="Proteomes" id="UP000476310"/>
    </source>
</evidence>
<keyword evidence="3" id="KW-1185">Reference proteome</keyword>
<dbReference type="RefSeq" id="WP_164429287.1">
    <property type="nucleotide sequence ID" value="NZ_JAAIKT010000024.1"/>
</dbReference>
<comment type="caution">
    <text evidence="2">The sequence shown here is derived from an EMBL/GenBank/DDBJ whole genome shotgun (WGS) entry which is preliminary data.</text>
</comment>
<dbReference type="InterPro" id="IPR037401">
    <property type="entry name" value="SnoaL-like"/>
</dbReference>
<dbReference type="Pfam" id="PF12680">
    <property type="entry name" value="SnoaL_2"/>
    <property type="match status" value="1"/>
</dbReference>
<proteinExistence type="predicted"/>
<dbReference type="InterPro" id="IPR032710">
    <property type="entry name" value="NTF2-like_dom_sf"/>
</dbReference>
<feature type="domain" description="SnoaL-like" evidence="1">
    <location>
        <begin position="10"/>
        <end position="109"/>
    </location>
</feature>
<evidence type="ECO:0000313" key="2">
    <source>
        <dbReference type="EMBL" id="NEW72718.1"/>
    </source>
</evidence>
<accession>A0A6G4AHK2</accession>
<dbReference type="SUPFAM" id="SSF54427">
    <property type="entry name" value="NTF2-like"/>
    <property type="match status" value="1"/>
</dbReference>
<sequence>MTRNRIEKINEFLRILEKYDFSSAQARCTEKAVVWQNDSTVEQPMAERMEQFGTFVTNLKSLRYEVQRQFENPDEVLQQHILHLHLNDGSHQQVHALVYFRFEGDLIDRIEEYHYSMPTD</sequence>
<dbReference type="Proteomes" id="UP000476310">
    <property type="component" value="Unassembled WGS sequence"/>
</dbReference>
<organism evidence="2 3">
    <name type="scientific">Streptomyces rhizosphaericus</name>
    <dbReference type="NCBI Taxonomy" id="114699"/>
    <lineage>
        <taxon>Bacteria</taxon>
        <taxon>Bacillati</taxon>
        <taxon>Actinomycetota</taxon>
        <taxon>Actinomycetes</taxon>
        <taxon>Kitasatosporales</taxon>
        <taxon>Streptomycetaceae</taxon>
        <taxon>Streptomyces</taxon>
        <taxon>Streptomyces violaceusniger group</taxon>
    </lineage>
</organism>